<sequence>MPERTTVTAAPGRRGVLRRGAGLLALSAAAVAGYRPAAVRAQADGAGRGASAAVAAAVASAAPPEVIEALPAARLQGQGSLRMLGLRIFDARLWLDAPWRGEAPAQPLALELRYARALSGARIATRSIQEMRGIGAFDDAQAARWELALRRLFPDVEAGQRLTGVWRPGAATRFAHDGRWLGQVDDEAFGPLFFGIWLAARSSEPALRDRLLGRAGG</sequence>
<gene>
    <name evidence="2" type="ORF">AACH11_10095</name>
</gene>
<dbReference type="RefSeq" id="WP_341374094.1">
    <property type="nucleotide sequence ID" value="NZ_JBBUTF010000008.1"/>
</dbReference>
<dbReference type="Proteomes" id="UP001368500">
    <property type="component" value="Unassembled WGS sequence"/>
</dbReference>
<proteinExistence type="predicted"/>
<keyword evidence="3" id="KW-1185">Reference proteome</keyword>
<evidence type="ECO:0000313" key="3">
    <source>
        <dbReference type="Proteomes" id="UP001368500"/>
    </source>
</evidence>
<dbReference type="GO" id="GO:0016853">
    <property type="term" value="F:isomerase activity"/>
    <property type="evidence" value="ECO:0007669"/>
    <property type="project" value="UniProtKB-KW"/>
</dbReference>
<reference evidence="2 3" key="1">
    <citation type="submission" date="2024-04" db="EMBL/GenBank/DDBJ databases">
        <title>Novel species of the genus Ideonella isolated from streams.</title>
        <authorList>
            <person name="Lu H."/>
        </authorList>
    </citation>
    <scope>NUCLEOTIDE SEQUENCE [LARGE SCALE GENOMIC DNA]</scope>
    <source>
        <strain evidence="2 3">BYS139W</strain>
    </source>
</reference>
<dbReference type="Pfam" id="PF16036">
    <property type="entry name" value="Chalcone_3"/>
    <property type="match status" value="1"/>
</dbReference>
<dbReference type="EMBL" id="JBBUTF010000008">
    <property type="protein sequence ID" value="MEK8026308.1"/>
    <property type="molecule type" value="Genomic_DNA"/>
</dbReference>
<dbReference type="InterPro" id="IPR016087">
    <property type="entry name" value="Chalcone_isomerase"/>
</dbReference>
<name>A0ABU9BCI3_9BURK</name>
<accession>A0ABU9BCI3</accession>
<dbReference type="InterPro" id="IPR006311">
    <property type="entry name" value="TAT_signal"/>
</dbReference>
<comment type="caution">
    <text evidence="2">The sequence shown here is derived from an EMBL/GenBank/DDBJ whole genome shotgun (WGS) entry which is preliminary data.</text>
</comment>
<organism evidence="2 3">
    <name type="scientific">Pseudaquabacterium rugosum</name>
    <dbReference type="NCBI Taxonomy" id="2984194"/>
    <lineage>
        <taxon>Bacteria</taxon>
        <taxon>Pseudomonadati</taxon>
        <taxon>Pseudomonadota</taxon>
        <taxon>Betaproteobacteria</taxon>
        <taxon>Burkholderiales</taxon>
        <taxon>Sphaerotilaceae</taxon>
        <taxon>Pseudaquabacterium</taxon>
    </lineage>
</organism>
<evidence type="ECO:0000313" key="2">
    <source>
        <dbReference type="EMBL" id="MEK8026308.1"/>
    </source>
</evidence>
<feature type="domain" description="Chalcone isomerase" evidence="1">
    <location>
        <begin position="149"/>
        <end position="213"/>
    </location>
</feature>
<evidence type="ECO:0000259" key="1">
    <source>
        <dbReference type="Pfam" id="PF16036"/>
    </source>
</evidence>
<dbReference type="PROSITE" id="PS51318">
    <property type="entry name" value="TAT"/>
    <property type="match status" value="1"/>
</dbReference>
<keyword evidence="2" id="KW-0413">Isomerase</keyword>
<protein>
    <submittedName>
        <fullName evidence="2">Chalcone isomerase family protein</fullName>
    </submittedName>
</protein>